<reference evidence="13 14" key="1">
    <citation type="submission" date="2015-12" db="EMBL/GenBank/DDBJ databases">
        <authorList>
            <person name="Andreevskaya M."/>
        </authorList>
    </citation>
    <scope>NUCLEOTIDE SEQUENCE [LARGE SCALE GENOMIC DNA]</scope>
    <source>
        <strain evidence="13 14">PL111</strain>
    </source>
</reference>
<feature type="binding site" evidence="11">
    <location>
        <position position="206"/>
    </location>
    <ligand>
        <name>pyridoxal 5'-phosphate</name>
        <dbReference type="ChEBI" id="CHEBI:597326"/>
    </ligand>
</feature>
<dbReference type="InterPro" id="IPR000192">
    <property type="entry name" value="Aminotrans_V_dom"/>
</dbReference>
<keyword evidence="8 11" id="KW-0718">Serine biosynthesis</keyword>
<comment type="catalytic activity">
    <reaction evidence="9 11">
        <text>4-(phosphooxy)-L-threonine + 2-oxoglutarate = (R)-3-hydroxy-2-oxo-4-phosphooxybutanoate + L-glutamate</text>
        <dbReference type="Rhea" id="RHEA:16573"/>
        <dbReference type="ChEBI" id="CHEBI:16810"/>
        <dbReference type="ChEBI" id="CHEBI:29985"/>
        <dbReference type="ChEBI" id="CHEBI:58452"/>
        <dbReference type="ChEBI" id="CHEBI:58538"/>
        <dbReference type="EC" id="2.6.1.52"/>
    </reaction>
</comment>
<keyword evidence="6 11" id="KW-0808">Transferase</keyword>
<dbReference type="Gene3D" id="3.90.1150.10">
    <property type="entry name" value="Aspartate Aminotransferase, domain 1"/>
    <property type="match status" value="1"/>
</dbReference>
<dbReference type="HAMAP" id="MF_00160">
    <property type="entry name" value="SerC_aminotrans_5"/>
    <property type="match status" value="1"/>
</dbReference>
<dbReference type="GO" id="GO:0030170">
    <property type="term" value="F:pyridoxal phosphate binding"/>
    <property type="evidence" value="ECO:0007669"/>
    <property type="project" value="UniProtKB-UniRule"/>
</dbReference>
<dbReference type="InterPro" id="IPR015422">
    <property type="entry name" value="PyrdxlP-dep_Trfase_small"/>
</dbReference>
<feature type="binding site" evidence="11">
    <location>
        <begin position="249"/>
        <end position="250"/>
    </location>
    <ligand>
        <name>pyridoxal 5'-phosphate</name>
        <dbReference type="ChEBI" id="CHEBI:597326"/>
    </ligand>
</feature>
<comment type="subunit">
    <text evidence="11">Homodimer.</text>
</comment>
<comment type="function">
    <text evidence="1 11">Catalyzes the reversible conversion of 3-phosphohydroxypyruvate to phosphoserine and of 3-hydroxy-2-oxo-4-phosphonooxybutanoate to phosphohydroxythreonine.</text>
</comment>
<dbReference type="InterPro" id="IPR020578">
    <property type="entry name" value="Aminotrans_V_PyrdxlP_BS"/>
</dbReference>
<evidence type="ECO:0000256" key="5">
    <source>
        <dbReference type="ARBA" id="ARBA00022605"/>
    </source>
</evidence>
<keyword evidence="11" id="KW-0963">Cytoplasm</keyword>
<dbReference type="InterPro" id="IPR015421">
    <property type="entry name" value="PyrdxlP-dep_Trfase_major"/>
</dbReference>
<evidence type="ECO:0000256" key="2">
    <source>
        <dbReference type="ARBA" id="ARBA00005099"/>
    </source>
</evidence>
<dbReference type="InterPro" id="IPR022278">
    <property type="entry name" value="Pser_aminoTfrase"/>
</dbReference>
<comment type="subcellular location">
    <subcellularLocation>
        <location evidence="11">Cytoplasm</location>
    </subcellularLocation>
</comment>
<dbReference type="NCBIfam" id="NF003764">
    <property type="entry name" value="PRK05355.1"/>
    <property type="match status" value="1"/>
</dbReference>
<evidence type="ECO:0000256" key="8">
    <source>
        <dbReference type="ARBA" id="ARBA00023299"/>
    </source>
</evidence>
<comment type="similarity">
    <text evidence="3 11">Belongs to the class-V pyridoxal-phosphate-dependent aminotransferase family. SerC subfamily.</text>
</comment>
<dbReference type="EMBL" id="FBTU01000017">
    <property type="protein sequence ID" value="CUW12914.1"/>
    <property type="molecule type" value="Genomic_DNA"/>
</dbReference>
<evidence type="ECO:0000313" key="13">
    <source>
        <dbReference type="EMBL" id="CUW12914.1"/>
    </source>
</evidence>
<dbReference type="Gene3D" id="3.40.640.10">
    <property type="entry name" value="Type I PLP-dependent aspartate aminotransferase-like (Major domain)"/>
    <property type="match status" value="1"/>
</dbReference>
<evidence type="ECO:0000256" key="7">
    <source>
        <dbReference type="ARBA" id="ARBA00022898"/>
    </source>
</evidence>
<dbReference type="SUPFAM" id="SSF53383">
    <property type="entry name" value="PLP-dependent transferases"/>
    <property type="match status" value="1"/>
</dbReference>
<evidence type="ECO:0000256" key="6">
    <source>
        <dbReference type="ARBA" id="ARBA00022679"/>
    </source>
</evidence>
<feature type="binding site" evidence="11">
    <location>
        <begin position="85"/>
        <end position="86"/>
    </location>
    <ligand>
        <name>pyridoxal 5'-phosphate</name>
        <dbReference type="ChEBI" id="CHEBI:597326"/>
    </ligand>
</feature>
<dbReference type="PANTHER" id="PTHR43247:SF1">
    <property type="entry name" value="PHOSPHOSERINE AMINOTRANSFERASE"/>
    <property type="match status" value="1"/>
</dbReference>
<proteinExistence type="inferred from homology"/>
<accession>A0AAN2UI25</accession>
<protein>
    <recommendedName>
        <fullName evidence="11">Phosphoserine aminotransferase</fullName>
        <ecNumber evidence="11">2.6.1.52</ecNumber>
    </recommendedName>
    <alternativeName>
        <fullName evidence="11">Phosphohydroxythreonine aminotransferase</fullName>
        <shortName evidence="11">PSAT</shortName>
    </alternativeName>
</protein>
<feature type="binding site" evidence="11">
    <location>
        <position position="51"/>
    </location>
    <ligand>
        <name>L-glutamate</name>
        <dbReference type="ChEBI" id="CHEBI:29985"/>
    </ligand>
</feature>
<dbReference type="Pfam" id="PF00266">
    <property type="entry name" value="Aminotran_5"/>
    <property type="match status" value="1"/>
</dbReference>
<feature type="modified residue" description="N6-(pyridoxal phosphate)lysine" evidence="11">
    <location>
        <position position="207"/>
    </location>
</feature>
<sequence>MEGVQRHKIMMTTYNFSAGPGVMPEEVITQIKQEFEKNEQTHMSIIEISHRSKQFQTIVTDAENKLRQLMHISDEYAVVFLQGGGSTQFEMMPLNFATNHHEIAFLDSGNFAQKAVEAARELGNKVTTLNSTKNMYYQKLPLLPDDFDATTYDYLHIVTNNTIEGATFHQNNLPKTTGRLVADMSSNILAEPYHVSDFDAIFAGGQKNLGPAGVTVAIIKKSWLAEQDVTGVGPMMRYQNHIDKNSMYNTSPVFAIYTLNLVLDWVIQQGGVTEMYRRNLEKSKRLYAYLDQSEFYTAPVEARARSLTNIVFTTGDLEKDKVIAKQATEEGLFNLSGHRSVGGFRASLYNAQPMSAVDALIAFLQKVEQQA</sequence>
<comment type="caution">
    <text evidence="13">The sequence shown here is derived from an EMBL/GenBank/DDBJ whole genome shotgun (WGS) entry which is preliminary data.</text>
</comment>
<keyword evidence="4 11" id="KW-0032">Aminotransferase</keyword>
<dbReference type="GO" id="GO:0006564">
    <property type="term" value="P:L-serine biosynthetic process"/>
    <property type="evidence" value="ECO:0007669"/>
    <property type="project" value="UniProtKB-UniRule"/>
</dbReference>
<dbReference type="FunFam" id="3.90.1150.10:FF:000006">
    <property type="entry name" value="Phosphoserine aminotransferase"/>
    <property type="match status" value="1"/>
</dbReference>
<comment type="caution">
    <text evidence="11">Lacks conserved residue(s) required for the propagation of feature annotation.</text>
</comment>
<dbReference type="InterPro" id="IPR015424">
    <property type="entry name" value="PyrdxlP-dep_Trfase"/>
</dbReference>
<keyword evidence="7 11" id="KW-0663">Pyridoxal phosphate</keyword>
<dbReference type="Proteomes" id="UP000198868">
    <property type="component" value="Unassembled WGS sequence"/>
</dbReference>
<evidence type="ECO:0000256" key="1">
    <source>
        <dbReference type="ARBA" id="ARBA00003483"/>
    </source>
</evidence>
<comment type="cofactor">
    <cofactor evidence="11">
        <name>pyridoxal 5'-phosphate</name>
        <dbReference type="ChEBI" id="CHEBI:597326"/>
    </cofactor>
    <text evidence="11">Binds 1 pyridoxal phosphate per subunit.</text>
</comment>
<evidence type="ECO:0000256" key="10">
    <source>
        <dbReference type="ARBA" id="ARBA00049007"/>
    </source>
</evidence>
<dbReference type="FunFam" id="3.40.640.10:FF:000010">
    <property type="entry name" value="Phosphoserine aminotransferase"/>
    <property type="match status" value="1"/>
</dbReference>
<evidence type="ECO:0000259" key="12">
    <source>
        <dbReference type="Pfam" id="PF00266"/>
    </source>
</evidence>
<keyword evidence="5 11" id="KW-0028">Amino-acid biosynthesis</keyword>
<evidence type="ECO:0000256" key="11">
    <source>
        <dbReference type="HAMAP-Rule" id="MF_00160"/>
    </source>
</evidence>
<evidence type="ECO:0000256" key="4">
    <source>
        <dbReference type="ARBA" id="ARBA00022576"/>
    </source>
</evidence>
<feature type="domain" description="Aminotransferase class V" evidence="12">
    <location>
        <begin position="13"/>
        <end position="360"/>
    </location>
</feature>
<feature type="binding site" evidence="11">
    <location>
        <position position="111"/>
    </location>
    <ligand>
        <name>pyridoxal 5'-phosphate</name>
        <dbReference type="ChEBI" id="CHEBI:597326"/>
    </ligand>
</feature>
<dbReference type="PROSITE" id="PS00595">
    <property type="entry name" value="AA_TRANSFER_CLASS_5"/>
    <property type="match status" value="1"/>
</dbReference>
<dbReference type="PIRSF" id="PIRSF000525">
    <property type="entry name" value="SerC"/>
    <property type="match status" value="1"/>
</dbReference>
<organism evidence="13 14">
    <name type="scientific">Leuconostoc inhae</name>
    <dbReference type="NCBI Taxonomy" id="178001"/>
    <lineage>
        <taxon>Bacteria</taxon>
        <taxon>Bacillati</taxon>
        <taxon>Bacillota</taxon>
        <taxon>Bacilli</taxon>
        <taxon>Lactobacillales</taxon>
        <taxon>Lactobacillaceae</taxon>
        <taxon>Leuconostoc</taxon>
    </lineage>
</organism>
<gene>
    <name evidence="11" type="primary">serC</name>
    <name evidence="13" type="ORF">PL111_0428</name>
</gene>
<dbReference type="PANTHER" id="PTHR43247">
    <property type="entry name" value="PHOSPHOSERINE AMINOTRANSFERASE"/>
    <property type="match status" value="1"/>
</dbReference>
<comment type="pathway">
    <text evidence="2 11">Amino-acid biosynthesis; L-serine biosynthesis; L-serine from 3-phospho-D-glycerate: step 2/3.</text>
</comment>
<evidence type="ECO:0000256" key="9">
    <source>
        <dbReference type="ARBA" id="ARBA00047630"/>
    </source>
</evidence>
<dbReference type="EC" id="2.6.1.52" evidence="11"/>
<dbReference type="AlphaFoldDB" id="A0AAN2UI25"/>
<feature type="binding site" evidence="11">
    <location>
        <position position="183"/>
    </location>
    <ligand>
        <name>pyridoxal 5'-phosphate</name>
        <dbReference type="ChEBI" id="CHEBI:597326"/>
    </ligand>
</feature>
<dbReference type="GO" id="GO:0004648">
    <property type="term" value="F:O-phospho-L-serine:2-oxoglutarate aminotransferase activity"/>
    <property type="evidence" value="ECO:0007669"/>
    <property type="project" value="UniProtKB-UniRule"/>
</dbReference>
<comment type="catalytic activity">
    <reaction evidence="10 11">
        <text>O-phospho-L-serine + 2-oxoglutarate = 3-phosphooxypyruvate + L-glutamate</text>
        <dbReference type="Rhea" id="RHEA:14329"/>
        <dbReference type="ChEBI" id="CHEBI:16810"/>
        <dbReference type="ChEBI" id="CHEBI:18110"/>
        <dbReference type="ChEBI" id="CHEBI:29985"/>
        <dbReference type="ChEBI" id="CHEBI:57524"/>
        <dbReference type="EC" id="2.6.1.52"/>
    </reaction>
</comment>
<dbReference type="GO" id="GO:0005737">
    <property type="term" value="C:cytoplasm"/>
    <property type="evidence" value="ECO:0007669"/>
    <property type="project" value="UniProtKB-SubCell"/>
</dbReference>
<evidence type="ECO:0000313" key="14">
    <source>
        <dbReference type="Proteomes" id="UP000198868"/>
    </source>
</evidence>
<name>A0AAN2UI25_9LACO</name>
<feature type="binding site" evidence="11">
    <location>
        <position position="162"/>
    </location>
    <ligand>
        <name>pyridoxal 5'-phosphate</name>
        <dbReference type="ChEBI" id="CHEBI:597326"/>
    </ligand>
</feature>
<evidence type="ECO:0000256" key="3">
    <source>
        <dbReference type="ARBA" id="ARBA00006904"/>
    </source>
</evidence>